<comment type="similarity">
    <text evidence="1">Belongs to the short-chain dehydrogenases/reductases (SDR) family.</text>
</comment>
<dbReference type="SUPFAM" id="SSF51735">
    <property type="entry name" value="NAD(P)-binding Rossmann-fold domains"/>
    <property type="match status" value="1"/>
</dbReference>
<evidence type="ECO:0000313" key="5">
    <source>
        <dbReference type="Proteomes" id="UP000075420"/>
    </source>
</evidence>
<dbReference type="InterPro" id="IPR002347">
    <property type="entry name" value="SDR_fam"/>
</dbReference>
<dbReference type="PANTHER" id="PTHR42760:SF53">
    <property type="entry name" value="BLR4183 PROTEIN"/>
    <property type="match status" value="1"/>
</dbReference>
<dbReference type="PANTHER" id="PTHR42760">
    <property type="entry name" value="SHORT-CHAIN DEHYDROGENASES/REDUCTASES FAMILY MEMBER"/>
    <property type="match status" value="1"/>
</dbReference>
<name>A0A150PGD4_SORCE</name>
<dbReference type="InterPro" id="IPR036291">
    <property type="entry name" value="NAD(P)-bd_dom_sf"/>
</dbReference>
<dbReference type="Proteomes" id="UP000075420">
    <property type="component" value="Unassembled WGS sequence"/>
</dbReference>
<keyword evidence="3" id="KW-0560">Oxidoreductase</keyword>
<dbReference type="GO" id="GO:0016616">
    <property type="term" value="F:oxidoreductase activity, acting on the CH-OH group of donors, NAD or NADP as acceptor"/>
    <property type="evidence" value="ECO:0007669"/>
    <property type="project" value="TreeGrafter"/>
</dbReference>
<dbReference type="Gene3D" id="3.40.50.720">
    <property type="entry name" value="NAD(P)-binding Rossmann-like Domain"/>
    <property type="match status" value="1"/>
</dbReference>
<comment type="caution">
    <text evidence="4">The sequence shown here is derived from an EMBL/GenBank/DDBJ whole genome shotgun (WGS) entry which is preliminary data.</text>
</comment>
<dbReference type="AlphaFoldDB" id="A0A150PGD4"/>
<reference evidence="4 5" key="1">
    <citation type="submission" date="2014-02" db="EMBL/GenBank/DDBJ databases">
        <title>The small core and large imbalanced accessory genome model reveals a collaborative survival strategy of Sorangium cellulosum strains in nature.</title>
        <authorList>
            <person name="Han K."/>
            <person name="Peng R."/>
            <person name="Blom J."/>
            <person name="Li Y.-Z."/>
        </authorList>
    </citation>
    <scope>NUCLEOTIDE SEQUENCE [LARGE SCALE GENOMIC DNA]</scope>
    <source>
        <strain evidence="4 5">So0157-25</strain>
    </source>
</reference>
<protein>
    <submittedName>
        <fullName evidence="4">Short-chain dehydrogenase</fullName>
    </submittedName>
</protein>
<evidence type="ECO:0000313" key="4">
    <source>
        <dbReference type="EMBL" id="KYF54720.1"/>
    </source>
</evidence>
<dbReference type="PRINTS" id="PR00080">
    <property type="entry name" value="SDRFAMILY"/>
</dbReference>
<accession>A0A150PGD4</accession>
<evidence type="ECO:0000256" key="3">
    <source>
        <dbReference type="ARBA" id="ARBA00023002"/>
    </source>
</evidence>
<sequence>MSTSKRNRVALITGGSRGLGKSMALHLADHGVGVVITYRGAAAEAAGVVRQIEEKGGKAAALALDVGDVRSFDAFAGAVKAELAGRFGRDRLDCLVNNAGIGVHRSFVETTEEQFDALMNVHLKGTFFLTQKMLPLIADGGRILNISSGLARFTFAGYAAYATMKGGVEVLTRYLAKELGPRKIAVNALAPGAIETDFGGGAVRDNVELNRMIAGQTALGRVGLPDDIGGVVALLLAPEGGWINGQRIEASGGMFL</sequence>
<evidence type="ECO:0000256" key="1">
    <source>
        <dbReference type="ARBA" id="ARBA00006484"/>
    </source>
</evidence>
<dbReference type="PRINTS" id="PR00081">
    <property type="entry name" value="GDHRDH"/>
</dbReference>
<dbReference type="Pfam" id="PF13561">
    <property type="entry name" value="adh_short_C2"/>
    <property type="match status" value="1"/>
</dbReference>
<keyword evidence="2" id="KW-0521">NADP</keyword>
<dbReference type="EMBL" id="JELY01001750">
    <property type="protein sequence ID" value="KYF54720.1"/>
    <property type="molecule type" value="Genomic_DNA"/>
</dbReference>
<evidence type="ECO:0000256" key="2">
    <source>
        <dbReference type="ARBA" id="ARBA00022857"/>
    </source>
</evidence>
<gene>
    <name evidence="4" type="ORF">BE08_41840</name>
</gene>
<organism evidence="4 5">
    <name type="scientific">Sorangium cellulosum</name>
    <name type="common">Polyangium cellulosum</name>
    <dbReference type="NCBI Taxonomy" id="56"/>
    <lineage>
        <taxon>Bacteria</taxon>
        <taxon>Pseudomonadati</taxon>
        <taxon>Myxococcota</taxon>
        <taxon>Polyangia</taxon>
        <taxon>Polyangiales</taxon>
        <taxon>Polyangiaceae</taxon>
        <taxon>Sorangium</taxon>
    </lineage>
</organism>
<proteinExistence type="inferred from homology"/>
<dbReference type="GO" id="GO:0030497">
    <property type="term" value="P:fatty acid elongation"/>
    <property type="evidence" value="ECO:0007669"/>
    <property type="project" value="TreeGrafter"/>
</dbReference>
<dbReference type="FunFam" id="3.40.50.720:FF:000374">
    <property type="entry name" value="3-oxoacyl-(Acyl-carrier-protein) reductase"/>
    <property type="match status" value="1"/>
</dbReference>